<evidence type="ECO:0000256" key="1">
    <source>
        <dbReference type="ARBA" id="ARBA00004141"/>
    </source>
</evidence>
<evidence type="ECO:0000256" key="6">
    <source>
        <dbReference type="ARBA" id="ARBA00022958"/>
    </source>
</evidence>
<dbReference type="GO" id="GO:1990573">
    <property type="term" value="P:potassium ion import across plasma membrane"/>
    <property type="evidence" value="ECO:0007669"/>
    <property type="project" value="TreeGrafter"/>
</dbReference>
<evidence type="ECO:0000256" key="9">
    <source>
        <dbReference type="ARBA" id="ARBA00023136"/>
    </source>
</evidence>
<evidence type="ECO:0000256" key="5">
    <source>
        <dbReference type="ARBA" id="ARBA00022882"/>
    </source>
</evidence>
<dbReference type="GO" id="GO:0034702">
    <property type="term" value="C:monoatomic ion channel complex"/>
    <property type="evidence" value="ECO:0007669"/>
    <property type="project" value="UniProtKB-KW"/>
</dbReference>
<evidence type="ECO:0000256" key="13">
    <source>
        <dbReference type="SAM" id="Phobius"/>
    </source>
</evidence>
<dbReference type="AlphaFoldDB" id="A0A8T0IG19"/>
<comment type="subcellular location">
    <subcellularLocation>
        <location evidence="1 11">Membrane</location>
        <topology evidence="1 11">Multi-pass membrane protein</topology>
    </subcellularLocation>
</comment>
<evidence type="ECO:0000256" key="7">
    <source>
        <dbReference type="ARBA" id="ARBA00022989"/>
    </source>
</evidence>
<evidence type="ECO:0000256" key="11">
    <source>
        <dbReference type="RuleBase" id="RU003822"/>
    </source>
</evidence>
<dbReference type="GO" id="GO:0005242">
    <property type="term" value="F:inward rectifier potassium channel activity"/>
    <property type="evidence" value="ECO:0007669"/>
    <property type="project" value="InterPro"/>
</dbReference>
<keyword evidence="7 13" id="KW-1133">Transmembrane helix</keyword>
<sequence length="397" mass="44962">MRPEWKHDVSIWFLAFIRRHLDVVGHCCLNVLTFERAMSLCVCAVKSKAKGFENVGLRGKAAIRAVKVRQHDSVLSKLHDVYIYALRLPLSTFVLITFSSPLILSILFTGFYLLDMEGFHVPEGAQPWWDGVVPGLVEKGIRIFIFSFSLSTNFGGATVEARSPCALLLANLNTLMAQLMFVFFSGAVFHRLSQPVEPVRWSMVALITDDQYAEAESRLPAHEAHKTYKSFLIRLNLVDPQQLILIECHFELVCQRFLTLPGQPTPFITGINLKLVRPRVSYLKYGLIIRHIIDETSPLFNMDIEALHNQDVSFLATVSALEKSSMQPVFSEMLYAVTDGDIMWDHQFDDQIITDNSGHLVFDFKALNKLRPLKAEKPVNGDGPETPQPKKTWQKTS</sequence>
<keyword evidence="6 11" id="KW-0630">Potassium</keyword>
<dbReference type="PANTHER" id="PTHR11767:SF105">
    <property type="entry name" value="INWARD RECTIFIER POTASSIUM CHANNEL C-TERMINAL DOMAIN-CONTAINING PROTEIN"/>
    <property type="match status" value="1"/>
</dbReference>
<proteinExistence type="inferred from homology"/>
<reference evidence="15" key="1">
    <citation type="submission" date="2020-06" db="EMBL/GenBank/DDBJ databases">
        <title>WGS assembly of Ceratodon purpureus strain R40.</title>
        <authorList>
            <person name="Carey S.B."/>
            <person name="Jenkins J."/>
            <person name="Shu S."/>
            <person name="Lovell J.T."/>
            <person name="Sreedasyam A."/>
            <person name="Maumus F."/>
            <person name="Tiley G.P."/>
            <person name="Fernandez-Pozo N."/>
            <person name="Barry K."/>
            <person name="Chen C."/>
            <person name="Wang M."/>
            <person name="Lipzen A."/>
            <person name="Daum C."/>
            <person name="Saski C.A."/>
            <person name="Payton A.C."/>
            <person name="Mcbreen J.C."/>
            <person name="Conrad R.E."/>
            <person name="Kollar L.M."/>
            <person name="Olsson S."/>
            <person name="Huttunen S."/>
            <person name="Landis J.B."/>
            <person name="Wickett N.J."/>
            <person name="Johnson M.G."/>
            <person name="Rensing S.A."/>
            <person name="Grimwood J."/>
            <person name="Schmutz J."/>
            <person name="Mcdaniel S.F."/>
        </authorList>
    </citation>
    <scope>NUCLEOTIDE SEQUENCE</scope>
    <source>
        <strain evidence="15">R40</strain>
    </source>
</reference>
<feature type="transmembrane region" description="Helical" evidence="13">
    <location>
        <begin position="166"/>
        <end position="189"/>
    </location>
</feature>
<evidence type="ECO:0000313" key="16">
    <source>
        <dbReference type="Proteomes" id="UP000822688"/>
    </source>
</evidence>
<keyword evidence="2 11" id="KW-0813">Transport</keyword>
<accession>A0A8T0IG19</accession>
<keyword evidence="10 11" id="KW-0407">Ion channel</keyword>
<keyword evidence="4 11" id="KW-0812">Transmembrane</keyword>
<dbReference type="PANTHER" id="PTHR11767">
    <property type="entry name" value="INWARD RECTIFIER POTASSIUM CHANNEL"/>
    <property type="match status" value="1"/>
</dbReference>
<dbReference type="Gene3D" id="2.60.40.1400">
    <property type="entry name" value="G protein-activated inward rectifier potassium channel 1"/>
    <property type="match status" value="1"/>
</dbReference>
<feature type="domain" description="Inward rectifier potassium channel C-terminal" evidence="14">
    <location>
        <begin position="285"/>
        <end position="373"/>
    </location>
</feature>
<protein>
    <recommendedName>
        <fullName evidence="14">Inward rectifier potassium channel C-terminal domain-containing protein</fullName>
    </recommendedName>
</protein>
<keyword evidence="3 11" id="KW-0633">Potassium transport</keyword>
<dbReference type="GO" id="GO:0034765">
    <property type="term" value="P:regulation of monoatomic ion transmembrane transport"/>
    <property type="evidence" value="ECO:0007669"/>
    <property type="project" value="TreeGrafter"/>
</dbReference>
<evidence type="ECO:0000256" key="2">
    <source>
        <dbReference type="ARBA" id="ARBA00022448"/>
    </source>
</evidence>
<dbReference type="GO" id="GO:0005886">
    <property type="term" value="C:plasma membrane"/>
    <property type="evidence" value="ECO:0007669"/>
    <property type="project" value="TreeGrafter"/>
</dbReference>
<dbReference type="Proteomes" id="UP000822688">
    <property type="component" value="Chromosome 3"/>
</dbReference>
<gene>
    <name evidence="15" type="ORF">KC19_3G014100</name>
</gene>
<dbReference type="EMBL" id="CM026423">
    <property type="protein sequence ID" value="KAG0581841.1"/>
    <property type="molecule type" value="Genomic_DNA"/>
</dbReference>
<evidence type="ECO:0000256" key="12">
    <source>
        <dbReference type="SAM" id="MobiDB-lite"/>
    </source>
</evidence>
<evidence type="ECO:0000256" key="3">
    <source>
        <dbReference type="ARBA" id="ARBA00022538"/>
    </source>
</evidence>
<name>A0A8T0IG19_CERPU</name>
<evidence type="ECO:0000313" key="15">
    <source>
        <dbReference type="EMBL" id="KAG0581841.1"/>
    </source>
</evidence>
<keyword evidence="8 11" id="KW-0406">Ion transport</keyword>
<dbReference type="InterPro" id="IPR014756">
    <property type="entry name" value="Ig_E-set"/>
</dbReference>
<dbReference type="InterPro" id="IPR016449">
    <property type="entry name" value="K_chnl_inward-rec_Kir"/>
</dbReference>
<feature type="region of interest" description="Disordered" evidence="12">
    <location>
        <begin position="375"/>
        <end position="397"/>
    </location>
</feature>
<feature type="transmembrane region" description="Helical" evidence="13">
    <location>
        <begin position="141"/>
        <end position="159"/>
    </location>
</feature>
<dbReference type="InterPro" id="IPR041647">
    <property type="entry name" value="IRK_C"/>
</dbReference>
<keyword evidence="5 11" id="KW-0851">Voltage-gated channel</keyword>
<evidence type="ECO:0000256" key="8">
    <source>
        <dbReference type="ARBA" id="ARBA00023065"/>
    </source>
</evidence>
<dbReference type="Pfam" id="PF17655">
    <property type="entry name" value="IRK_C"/>
    <property type="match status" value="1"/>
</dbReference>
<keyword evidence="16" id="KW-1185">Reference proteome</keyword>
<evidence type="ECO:0000256" key="10">
    <source>
        <dbReference type="ARBA" id="ARBA00023303"/>
    </source>
</evidence>
<evidence type="ECO:0000259" key="14">
    <source>
        <dbReference type="Pfam" id="PF17655"/>
    </source>
</evidence>
<dbReference type="SUPFAM" id="SSF81296">
    <property type="entry name" value="E set domains"/>
    <property type="match status" value="1"/>
</dbReference>
<evidence type="ECO:0000256" key="4">
    <source>
        <dbReference type="ARBA" id="ARBA00022692"/>
    </source>
</evidence>
<dbReference type="InterPro" id="IPR013518">
    <property type="entry name" value="K_chnl_inward-rec_Kir_cyto"/>
</dbReference>
<keyword evidence="9 13" id="KW-0472">Membrane</keyword>
<comment type="similarity">
    <text evidence="11">Belongs to the inward rectifier-type potassium channel (TC 1.A.2.1) family.</text>
</comment>
<comment type="caution">
    <text evidence="15">The sequence shown here is derived from an EMBL/GenBank/DDBJ whole genome shotgun (WGS) entry which is preliminary data.</text>
</comment>
<feature type="transmembrane region" description="Helical" evidence="13">
    <location>
        <begin position="93"/>
        <end position="114"/>
    </location>
</feature>
<organism evidence="15 16">
    <name type="scientific">Ceratodon purpureus</name>
    <name type="common">Fire moss</name>
    <name type="synonym">Dicranum purpureum</name>
    <dbReference type="NCBI Taxonomy" id="3225"/>
    <lineage>
        <taxon>Eukaryota</taxon>
        <taxon>Viridiplantae</taxon>
        <taxon>Streptophyta</taxon>
        <taxon>Embryophyta</taxon>
        <taxon>Bryophyta</taxon>
        <taxon>Bryophytina</taxon>
        <taxon>Bryopsida</taxon>
        <taxon>Dicranidae</taxon>
        <taxon>Pseudoditrichales</taxon>
        <taxon>Ditrichaceae</taxon>
        <taxon>Ceratodon</taxon>
    </lineage>
</organism>